<dbReference type="Proteomes" id="UP001610446">
    <property type="component" value="Unassembled WGS sequence"/>
</dbReference>
<keyword evidence="1" id="KW-0472">Membrane</keyword>
<dbReference type="EMBL" id="JBFXLU010000050">
    <property type="protein sequence ID" value="KAL2848378.1"/>
    <property type="molecule type" value="Genomic_DNA"/>
</dbReference>
<evidence type="ECO:0000313" key="2">
    <source>
        <dbReference type="EMBL" id="KAL2848378.1"/>
    </source>
</evidence>
<keyword evidence="1" id="KW-0812">Transmembrane</keyword>
<feature type="transmembrane region" description="Helical" evidence="1">
    <location>
        <begin position="179"/>
        <end position="201"/>
    </location>
</feature>
<evidence type="ECO:0000313" key="3">
    <source>
        <dbReference type="Proteomes" id="UP001610446"/>
    </source>
</evidence>
<feature type="transmembrane region" description="Helical" evidence="1">
    <location>
        <begin position="299"/>
        <end position="320"/>
    </location>
</feature>
<dbReference type="PANTHER" id="PTHR42058">
    <property type="entry name" value="G_PROTEIN_RECEP_F2_4 DOMAIN-CONTAINING PROTEIN"/>
    <property type="match status" value="1"/>
</dbReference>
<keyword evidence="3" id="KW-1185">Reference proteome</keyword>
<accession>A0ABR4K7V4</accession>
<sequence>MKTLNDSYVTCPDPFINELAIPYTGGYERGRWCKSVPLSAEGAVSCCIPCPITDWRYSRGFSLDAAPWIAIITLVLSIILTVTYIVLPVRVTWRHYLTTYPLVGFVLMAISFLIQLGPNIPVCHDAITPNDWKSDTHCAASGSLLIFGVWVIVLSCFFRSLSLYLHLCWEIELGTRFKYFAFLATYLGSGAVLTLTLLITGASYQVGKICSINLYKSVGTFWAPLLGVSTLSLFLQGLIIIYCLHRVIDPLGTVWTFLFTRRRTPRRSDTGAPMPLEPLPPPKQVWGRLAHLLHLQWRAIAIVCFIIFHVAFVASVQLSVGSPEDYTLDEVLPWLTCLMTADDYEECLEHAAGLGPSEAMTMAAWVLLPMSGIWGFLCVLHRPMITGWVEWFQQKNRAVRHSFTRYSRQYPSDSERLMRGRILRFSGIATPVSTPLPTPLSVRESGKEMKRAGVFLRPGGPGAGGGREFKASSFSFMTK</sequence>
<comment type="caution">
    <text evidence="2">The sequence shown here is derived from an EMBL/GenBank/DDBJ whole genome shotgun (WGS) entry which is preliminary data.</text>
</comment>
<feature type="transmembrane region" description="Helical" evidence="1">
    <location>
        <begin position="99"/>
        <end position="120"/>
    </location>
</feature>
<feature type="transmembrane region" description="Helical" evidence="1">
    <location>
        <begin position="362"/>
        <end position="380"/>
    </location>
</feature>
<feature type="transmembrane region" description="Helical" evidence="1">
    <location>
        <begin position="140"/>
        <end position="158"/>
    </location>
</feature>
<protein>
    <recommendedName>
        <fullName evidence="4">G-protein coupled receptors family 2 profile 2 domain-containing protein</fullName>
    </recommendedName>
</protein>
<dbReference type="InterPro" id="IPR053247">
    <property type="entry name" value="GPCR_GPR1/git3-like"/>
</dbReference>
<feature type="transmembrane region" description="Helical" evidence="1">
    <location>
        <begin position="65"/>
        <end position="87"/>
    </location>
</feature>
<feature type="transmembrane region" description="Helical" evidence="1">
    <location>
        <begin position="221"/>
        <end position="244"/>
    </location>
</feature>
<gene>
    <name evidence="2" type="ORF">BJY01DRAFT_262688</name>
</gene>
<reference evidence="2 3" key="1">
    <citation type="submission" date="2024-07" db="EMBL/GenBank/DDBJ databases">
        <title>Section-level genome sequencing and comparative genomics of Aspergillus sections Usti and Cavernicolus.</title>
        <authorList>
            <consortium name="Lawrence Berkeley National Laboratory"/>
            <person name="Nybo J.L."/>
            <person name="Vesth T.C."/>
            <person name="Theobald S."/>
            <person name="Frisvad J.C."/>
            <person name="Larsen T.O."/>
            <person name="Kjaerboelling I."/>
            <person name="Rothschild-Mancinelli K."/>
            <person name="Lyhne E.K."/>
            <person name="Kogle M.E."/>
            <person name="Barry K."/>
            <person name="Clum A."/>
            <person name="Na H."/>
            <person name="Ledsgaard L."/>
            <person name="Lin J."/>
            <person name="Lipzen A."/>
            <person name="Kuo A."/>
            <person name="Riley R."/>
            <person name="Mondo S."/>
            <person name="Labutti K."/>
            <person name="Haridas S."/>
            <person name="Pangalinan J."/>
            <person name="Salamov A.A."/>
            <person name="Simmons B.A."/>
            <person name="Magnuson J.K."/>
            <person name="Chen J."/>
            <person name="Drula E."/>
            <person name="Henrissat B."/>
            <person name="Wiebenga A."/>
            <person name="Lubbers R.J."/>
            <person name="Gomes A.C."/>
            <person name="Makela M.R."/>
            <person name="Stajich J."/>
            <person name="Grigoriev I.V."/>
            <person name="Mortensen U.H."/>
            <person name="De Vries R.P."/>
            <person name="Baker S.E."/>
            <person name="Andersen M.R."/>
        </authorList>
    </citation>
    <scope>NUCLEOTIDE SEQUENCE [LARGE SCALE GENOMIC DNA]</scope>
    <source>
        <strain evidence="2 3">CBS 123904</strain>
    </source>
</reference>
<proteinExistence type="predicted"/>
<organism evidence="2 3">
    <name type="scientific">Aspergillus pseudoustus</name>
    <dbReference type="NCBI Taxonomy" id="1810923"/>
    <lineage>
        <taxon>Eukaryota</taxon>
        <taxon>Fungi</taxon>
        <taxon>Dikarya</taxon>
        <taxon>Ascomycota</taxon>
        <taxon>Pezizomycotina</taxon>
        <taxon>Eurotiomycetes</taxon>
        <taxon>Eurotiomycetidae</taxon>
        <taxon>Eurotiales</taxon>
        <taxon>Aspergillaceae</taxon>
        <taxon>Aspergillus</taxon>
        <taxon>Aspergillus subgen. Nidulantes</taxon>
    </lineage>
</organism>
<dbReference type="PANTHER" id="PTHR42058:SF1">
    <property type="entry name" value="G-PROTEIN COUPLED RECEPTORS FAMILY 2 PROFILE 2 DOMAIN-CONTAINING PROTEIN"/>
    <property type="match status" value="1"/>
</dbReference>
<keyword evidence="1" id="KW-1133">Transmembrane helix</keyword>
<name>A0ABR4K7V4_9EURO</name>
<evidence type="ECO:0008006" key="4">
    <source>
        <dbReference type="Google" id="ProtNLM"/>
    </source>
</evidence>
<evidence type="ECO:0000256" key="1">
    <source>
        <dbReference type="SAM" id="Phobius"/>
    </source>
</evidence>